<accession>A0A1I8BHW9</accession>
<reference evidence="3" key="1">
    <citation type="submission" date="2016-11" db="UniProtKB">
        <authorList>
            <consortium name="WormBaseParasite"/>
        </authorList>
    </citation>
    <scope>IDENTIFICATION</scope>
</reference>
<sequence>MLIKLNEEKDKIDTLEVKNQSLEKGMKILKEELKEKITSLEKKNGDLIIELENLNKLNNKQVCFLHVANNWKEIESKIGHKCCENKCINTNKPVGNCIEGNGFINLIDGENIKYIKGKVDKEALIYTESHFNKPKEFSINYSLFYFEIKCKIEGEKNLMHIGLNNCNNKYIRYFVEYTVIKNEKNEFFKLSTFSWNDNDIFGCGLVYPPTNKKNELPYVFFTQNGKQIGKAVLSKDNCDVYKPYVVLKHCSVEANFGNDLKVKPFSYDISKHEIQHIKFNHSNEIEEIKRNFQQIFDEKIKEMKNQSLENGMKIMKEEMKEVGI</sequence>
<evidence type="ECO:0000313" key="2">
    <source>
        <dbReference type="Proteomes" id="UP000095281"/>
    </source>
</evidence>
<dbReference type="WBParaSite" id="MhA1_Contig2325.frz3.gene1">
    <property type="protein sequence ID" value="MhA1_Contig2325.frz3.gene1"/>
    <property type="gene ID" value="MhA1_Contig2325.frz3.gene1"/>
</dbReference>
<proteinExistence type="predicted"/>
<name>A0A1I8BHW9_MELHA</name>
<feature type="coiled-coil region" evidence="1">
    <location>
        <begin position="5"/>
        <end position="57"/>
    </location>
</feature>
<protein>
    <submittedName>
        <fullName evidence="3">SPRY domain-containing protein</fullName>
    </submittedName>
</protein>
<dbReference type="InterPro" id="IPR043136">
    <property type="entry name" value="B30.2/SPRY_sf"/>
</dbReference>
<dbReference type="Proteomes" id="UP000095281">
    <property type="component" value="Unplaced"/>
</dbReference>
<evidence type="ECO:0000313" key="3">
    <source>
        <dbReference type="WBParaSite" id="MhA1_Contig2325.frz3.gene1"/>
    </source>
</evidence>
<organism evidence="2 3">
    <name type="scientific">Meloidogyne hapla</name>
    <name type="common">Root-knot nematode worm</name>
    <dbReference type="NCBI Taxonomy" id="6305"/>
    <lineage>
        <taxon>Eukaryota</taxon>
        <taxon>Metazoa</taxon>
        <taxon>Ecdysozoa</taxon>
        <taxon>Nematoda</taxon>
        <taxon>Chromadorea</taxon>
        <taxon>Rhabditida</taxon>
        <taxon>Tylenchina</taxon>
        <taxon>Tylenchomorpha</taxon>
        <taxon>Tylenchoidea</taxon>
        <taxon>Meloidogynidae</taxon>
        <taxon>Meloidogyninae</taxon>
        <taxon>Meloidogyne</taxon>
    </lineage>
</organism>
<dbReference type="Gene3D" id="2.60.120.920">
    <property type="match status" value="1"/>
</dbReference>
<dbReference type="AlphaFoldDB" id="A0A1I8BHW9"/>
<evidence type="ECO:0000256" key="1">
    <source>
        <dbReference type="SAM" id="Coils"/>
    </source>
</evidence>
<keyword evidence="2" id="KW-1185">Reference proteome</keyword>
<keyword evidence="1" id="KW-0175">Coiled coil</keyword>